<reference evidence="1" key="2">
    <citation type="submission" date="2025-09" db="UniProtKB">
        <authorList>
            <consortium name="Ensembl"/>
        </authorList>
    </citation>
    <scope>IDENTIFICATION</scope>
</reference>
<dbReference type="Ensembl" id="ENSEBUT00000017160.1">
    <property type="protein sequence ID" value="ENSEBUP00000016584.1"/>
    <property type="gene ID" value="ENSEBUG00000010402.1"/>
</dbReference>
<dbReference type="AlphaFoldDB" id="A0A8C4QL74"/>
<organism evidence="1 2">
    <name type="scientific">Eptatretus burgeri</name>
    <name type="common">Inshore hagfish</name>
    <dbReference type="NCBI Taxonomy" id="7764"/>
    <lineage>
        <taxon>Eukaryota</taxon>
        <taxon>Metazoa</taxon>
        <taxon>Chordata</taxon>
        <taxon>Craniata</taxon>
        <taxon>Vertebrata</taxon>
        <taxon>Cyclostomata</taxon>
        <taxon>Myxini</taxon>
        <taxon>Myxiniformes</taxon>
        <taxon>Myxinidae</taxon>
        <taxon>Eptatretinae</taxon>
        <taxon>Eptatretus</taxon>
    </lineage>
</organism>
<evidence type="ECO:0000313" key="2">
    <source>
        <dbReference type="Proteomes" id="UP000694388"/>
    </source>
</evidence>
<dbReference type="GeneTree" id="ENSGT00510000047471"/>
<dbReference type="OMA" id="GERHEVW"/>
<keyword evidence="2" id="KW-1185">Reference proteome</keyword>
<reference evidence="1" key="1">
    <citation type="submission" date="2025-08" db="UniProtKB">
        <authorList>
            <consortium name="Ensembl"/>
        </authorList>
    </citation>
    <scope>IDENTIFICATION</scope>
</reference>
<accession>A0A8C4QL74</accession>
<proteinExistence type="predicted"/>
<sequence>MRIVNWEPSAELLKYNHTIGTSKKTMLIMADLGPVSKLGEHNNERLLCTIQVDGNGVLVMKPDFSGSKGAYRLEMEGERHEVWNVTLTHESKDMRSDEREREQKMMRELYARHSDHLASLVGNEFETSAPGIRRLLVNGEIVAAKGFEYDNLYMHFFVEFPKGEKGNFFFLLISTSLKPVQHACSMGI</sequence>
<name>A0A8C4QL74_EPTBU</name>
<dbReference type="Proteomes" id="UP000694388">
    <property type="component" value="Unplaced"/>
</dbReference>
<evidence type="ECO:0000313" key="1">
    <source>
        <dbReference type="Ensembl" id="ENSEBUP00000016584.1"/>
    </source>
</evidence>
<protein>
    <submittedName>
        <fullName evidence="1">Uncharacterized protein</fullName>
    </submittedName>
</protein>